<protein>
    <submittedName>
        <fullName evidence="1">11271_t:CDS:1</fullName>
    </submittedName>
</protein>
<evidence type="ECO:0000313" key="1">
    <source>
        <dbReference type="EMBL" id="CAG8660645.1"/>
    </source>
</evidence>
<evidence type="ECO:0000313" key="2">
    <source>
        <dbReference type="Proteomes" id="UP000789739"/>
    </source>
</evidence>
<comment type="caution">
    <text evidence="1">The sequence shown here is derived from an EMBL/GenBank/DDBJ whole genome shotgun (WGS) entry which is preliminary data.</text>
</comment>
<dbReference type="Proteomes" id="UP000789739">
    <property type="component" value="Unassembled WGS sequence"/>
</dbReference>
<feature type="non-terminal residue" evidence="1">
    <location>
        <position position="54"/>
    </location>
</feature>
<sequence>SHEGLNEVKFCQDEEELFLIEVAGPTFHEDEKRLVKAPQRNEACTWYTGSNYVC</sequence>
<dbReference type="AlphaFoldDB" id="A0A9N9E4N8"/>
<keyword evidence="2" id="KW-1185">Reference proteome</keyword>
<name>A0A9N9E4N8_9GLOM</name>
<reference evidence="1" key="1">
    <citation type="submission" date="2021-06" db="EMBL/GenBank/DDBJ databases">
        <authorList>
            <person name="Kallberg Y."/>
            <person name="Tangrot J."/>
            <person name="Rosling A."/>
        </authorList>
    </citation>
    <scope>NUCLEOTIDE SEQUENCE</scope>
    <source>
        <strain evidence="1">BR232B</strain>
    </source>
</reference>
<gene>
    <name evidence="1" type="ORF">PBRASI_LOCUS10763</name>
</gene>
<accession>A0A9N9E4N8</accession>
<organism evidence="1 2">
    <name type="scientific">Paraglomus brasilianum</name>
    <dbReference type="NCBI Taxonomy" id="144538"/>
    <lineage>
        <taxon>Eukaryota</taxon>
        <taxon>Fungi</taxon>
        <taxon>Fungi incertae sedis</taxon>
        <taxon>Mucoromycota</taxon>
        <taxon>Glomeromycotina</taxon>
        <taxon>Glomeromycetes</taxon>
        <taxon>Paraglomerales</taxon>
        <taxon>Paraglomeraceae</taxon>
        <taxon>Paraglomus</taxon>
    </lineage>
</organism>
<dbReference type="EMBL" id="CAJVPI010003642">
    <property type="protein sequence ID" value="CAG8660645.1"/>
    <property type="molecule type" value="Genomic_DNA"/>
</dbReference>
<proteinExistence type="predicted"/>